<comment type="caution">
    <text evidence="1">The sequence shown here is derived from an EMBL/GenBank/DDBJ whole genome shotgun (WGS) entry which is preliminary data.</text>
</comment>
<evidence type="ECO:0000313" key="2">
    <source>
        <dbReference type="Proteomes" id="UP000827976"/>
    </source>
</evidence>
<dbReference type="EMBL" id="CM037029">
    <property type="protein sequence ID" value="KAH7653663.1"/>
    <property type="molecule type" value="Genomic_DNA"/>
</dbReference>
<sequence length="158" mass="17620">MVYFSFHLVAIVIGLALSTGFIVLICIRLSAVAPRETELRGEFGFQLKKTNKGLEPIKLAAFPTMIYNSEVLHSREDIQCPICLGEYQQSEVIRTLPTCGHCFHLICIDSWLQNHSTCPVCRLSLNDSDDEKCASSSLIEILQAVEVDSPPLYPLTHP</sequence>
<dbReference type="Proteomes" id="UP000827976">
    <property type="component" value="Chromosome 19"/>
</dbReference>
<proteinExistence type="predicted"/>
<protein>
    <submittedName>
        <fullName evidence="1">Zinc finger RING/FYVE/PHD-type protein</fullName>
    </submittedName>
</protein>
<accession>A0ACB7U009</accession>
<gene>
    <name evidence="1" type="ORF">IHE45_19G094800</name>
</gene>
<organism evidence="1 2">
    <name type="scientific">Dioscorea alata</name>
    <name type="common">Purple yam</name>
    <dbReference type="NCBI Taxonomy" id="55571"/>
    <lineage>
        <taxon>Eukaryota</taxon>
        <taxon>Viridiplantae</taxon>
        <taxon>Streptophyta</taxon>
        <taxon>Embryophyta</taxon>
        <taxon>Tracheophyta</taxon>
        <taxon>Spermatophyta</taxon>
        <taxon>Magnoliopsida</taxon>
        <taxon>Liliopsida</taxon>
        <taxon>Dioscoreales</taxon>
        <taxon>Dioscoreaceae</taxon>
        <taxon>Dioscorea</taxon>
    </lineage>
</organism>
<keyword evidence="2" id="KW-1185">Reference proteome</keyword>
<reference evidence="2" key="1">
    <citation type="journal article" date="2022" name="Nat. Commun.">
        <title>Chromosome evolution and the genetic basis of agronomically important traits in greater yam.</title>
        <authorList>
            <person name="Bredeson J.V."/>
            <person name="Lyons J.B."/>
            <person name="Oniyinde I.O."/>
            <person name="Okereke N.R."/>
            <person name="Kolade O."/>
            <person name="Nnabue I."/>
            <person name="Nwadili C.O."/>
            <person name="Hribova E."/>
            <person name="Parker M."/>
            <person name="Nwogha J."/>
            <person name="Shu S."/>
            <person name="Carlson J."/>
            <person name="Kariba R."/>
            <person name="Muthemba S."/>
            <person name="Knop K."/>
            <person name="Barton G.J."/>
            <person name="Sherwood A.V."/>
            <person name="Lopez-Montes A."/>
            <person name="Asiedu R."/>
            <person name="Jamnadass R."/>
            <person name="Muchugi A."/>
            <person name="Goodstein D."/>
            <person name="Egesi C.N."/>
            <person name="Featherston J."/>
            <person name="Asfaw A."/>
            <person name="Simpson G.G."/>
            <person name="Dolezel J."/>
            <person name="Hendre P.S."/>
            <person name="Van Deynze A."/>
            <person name="Kumar P.L."/>
            <person name="Obidiegwu J.E."/>
            <person name="Bhattacharjee R."/>
            <person name="Rokhsar D.S."/>
        </authorList>
    </citation>
    <scope>NUCLEOTIDE SEQUENCE [LARGE SCALE GENOMIC DNA]</scope>
    <source>
        <strain evidence="2">cv. TDa95/00328</strain>
    </source>
</reference>
<evidence type="ECO:0000313" key="1">
    <source>
        <dbReference type="EMBL" id="KAH7653663.1"/>
    </source>
</evidence>
<name>A0ACB7U009_DIOAL</name>